<dbReference type="InterPro" id="IPR016161">
    <property type="entry name" value="Ald_DH/histidinol_DH"/>
</dbReference>
<proteinExistence type="predicted"/>
<dbReference type="GO" id="GO:0016491">
    <property type="term" value="F:oxidoreductase activity"/>
    <property type="evidence" value="ECO:0007669"/>
    <property type="project" value="InterPro"/>
</dbReference>
<dbReference type="RefSeq" id="WP_093241426.1">
    <property type="nucleotide sequence ID" value="NZ_FNQF01000004.1"/>
</dbReference>
<sequence length="345" mass="39757">MSLEAKKKGLKQLQSFLNSYLSAFQNDNLHDGYQEFNDIVVKSKQHNAWFSVQNIHKAIGSWVEALSEENINTWLKPYDLNNINKKKVAIISAGNVPLVGFHDCLSVFLTGHDLVLKYSSKDKFLTPYLLKFLQNTGNFDSKLEVTDGQLSDFDAVIATGSNNTSRYFEYYFKNKPNIIRKNRNSVAVLSGNETDDELKNLGNDIFQYFGLGCRNVSKVFVPKGYDFSKFFEAIYGFGDLIHHHKYANNYDYNKAVYLMSEIKLFDNNFLVLKEDQSYSSPIACLFYEHYEDLNQIEKKLNIDRDLLQCKVGHLDFTEIGFGETQSPQLWDYADDVDTILFLKDL</sequence>
<evidence type="ECO:0000313" key="1">
    <source>
        <dbReference type="EMBL" id="SEA23014.1"/>
    </source>
</evidence>
<reference evidence="1 2" key="1">
    <citation type="submission" date="2016-10" db="EMBL/GenBank/DDBJ databases">
        <authorList>
            <person name="de Groot N.N."/>
        </authorList>
    </citation>
    <scope>NUCLEOTIDE SEQUENCE [LARGE SCALE GENOMIC DNA]</scope>
    <source>
        <strain evidence="1 2">DSM 23581</strain>
    </source>
</reference>
<accession>A0A1H3ZI90</accession>
<name>A0A1H3ZI90_9FLAO</name>
<dbReference type="SUPFAM" id="SSF53720">
    <property type="entry name" value="ALDH-like"/>
    <property type="match status" value="1"/>
</dbReference>
<evidence type="ECO:0000313" key="2">
    <source>
        <dbReference type="Proteomes" id="UP000198820"/>
    </source>
</evidence>
<protein>
    <submittedName>
        <fullName evidence="1">Acyl-CoA reductase (LuxC)</fullName>
    </submittedName>
</protein>
<dbReference type="EMBL" id="FNQF01000004">
    <property type="protein sequence ID" value="SEA23014.1"/>
    <property type="molecule type" value="Genomic_DNA"/>
</dbReference>
<dbReference type="Proteomes" id="UP000198820">
    <property type="component" value="Unassembled WGS sequence"/>
</dbReference>
<organism evidence="1 2">
    <name type="scientific">Psychroflexus halocasei</name>
    <dbReference type="NCBI Taxonomy" id="908615"/>
    <lineage>
        <taxon>Bacteria</taxon>
        <taxon>Pseudomonadati</taxon>
        <taxon>Bacteroidota</taxon>
        <taxon>Flavobacteriia</taxon>
        <taxon>Flavobacteriales</taxon>
        <taxon>Flavobacteriaceae</taxon>
        <taxon>Psychroflexus</taxon>
    </lineage>
</organism>
<dbReference type="AlphaFoldDB" id="A0A1H3ZI90"/>
<dbReference type="STRING" id="908615.SAMN05421540_10476"/>
<keyword evidence="2" id="KW-1185">Reference proteome</keyword>
<gene>
    <name evidence="1" type="ORF">SAMN05421540_10476</name>
</gene>